<dbReference type="PANTHER" id="PTHR34943:SF2">
    <property type="entry name" value="PROTEIN COFACTOR ASSEMBLY OF COMPLEX C SUBUNIT B CCB4, CHLOROPLASTIC"/>
    <property type="match status" value="1"/>
</dbReference>
<dbReference type="InterPro" id="IPR044705">
    <property type="entry name" value="CCB4"/>
</dbReference>
<evidence type="ECO:0000256" key="1">
    <source>
        <dbReference type="SAM" id="MobiDB-lite"/>
    </source>
</evidence>
<proteinExistence type="predicted"/>
<gene>
    <name evidence="2" type="ORF">AARE701A_LOCUS7390</name>
</gene>
<dbReference type="EMBL" id="LR999453">
    <property type="protein sequence ID" value="CAE5967543.1"/>
    <property type="molecule type" value="Genomic_DNA"/>
</dbReference>
<accession>A0A8S1ZVL1</accession>
<dbReference type="GO" id="GO:0009507">
    <property type="term" value="C:chloroplast"/>
    <property type="evidence" value="ECO:0007669"/>
    <property type="project" value="TreeGrafter"/>
</dbReference>
<organism evidence="2 3">
    <name type="scientific">Arabidopsis arenosa</name>
    <name type="common">Sand rock-cress</name>
    <name type="synonym">Cardaminopsis arenosa</name>
    <dbReference type="NCBI Taxonomy" id="38785"/>
    <lineage>
        <taxon>Eukaryota</taxon>
        <taxon>Viridiplantae</taxon>
        <taxon>Streptophyta</taxon>
        <taxon>Embryophyta</taxon>
        <taxon>Tracheophyta</taxon>
        <taxon>Spermatophyta</taxon>
        <taxon>Magnoliopsida</taxon>
        <taxon>eudicotyledons</taxon>
        <taxon>Gunneridae</taxon>
        <taxon>Pentapetalae</taxon>
        <taxon>rosids</taxon>
        <taxon>malvids</taxon>
        <taxon>Brassicales</taxon>
        <taxon>Brassicaceae</taxon>
        <taxon>Camelineae</taxon>
        <taxon>Arabidopsis</taxon>
    </lineage>
</organism>
<feature type="compositionally biased region" description="Acidic residues" evidence="1">
    <location>
        <begin position="1"/>
        <end position="12"/>
    </location>
</feature>
<keyword evidence="3" id="KW-1185">Reference proteome</keyword>
<name>A0A8S1ZVL1_ARAAE</name>
<sequence>MDMDLADDDEADSAPNLKIGEEKEIGKSGLKKKLVKEGEKWDTPENGDEVEAVTEELLSNSLLAKNLVRSLPIYVGVASLLAVLFNRTVSGIAPVADASRSTYHPRNEHFVVDFEQLQSQFNDMTIEEEDKLLDASFSKDGASIANRLSNAITCIKKREDKGSAFVAETTSMSMSEASDYFKE</sequence>
<evidence type="ECO:0000313" key="2">
    <source>
        <dbReference type="EMBL" id="CAE5967543.1"/>
    </source>
</evidence>
<dbReference type="GO" id="GO:0010190">
    <property type="term" value="P:cytochrome b6f complex assembly"/>
    <property type="evidence" value="ECO:0007669"/>
    <property type="project" value="TreeGrafter"/>
</dbReference>
<evidence type="ECO:0000313" key="3">
    <source>
        <dbReference type="Proteomes" id="UP000682877"/>
    </source>
</evidence>
<dbReference type="Proteomes" id="UP000682877">
    <property type="component" value="Chromosome 3"/>
</dbReference>
<reference evidence="2" key="1">
    <citation type="submission" date="2021-01" db="EMBL/GenBank/DDBJ databases">
        <authorList>
            <person name="Bezrukov I."/>
        </authorList>
    </citation>
    <scope>NUCLEOTIDE SEQUENCE</scope>
</reference>
<dbReference type="PANTHER" id="PTHR34943">
    <property type="match status" value="1"/>
</dbReference>
<feature type="region of interest" description="Disordered" evidence="1">
    <location>
        <begin position="1"/>
        <end position="22"/>
    </location>
</feature>
<protein>
    <submittedName>
        <fullName evidence="2">Uncharacterized protein</fullName>
    </submittedName>
</protein>
<dbReference type="AlphaFoldDB" id="A0A8S1ZVL1"/>